<dbReference type="PANTHER" id="PTHR19143">
    <property type="entry name" value="FIBRINOGEN/TENASCIN/ANGIOPOEITIN"/>
    <property type="match status" value="1"/>
</dbReference>
<protein>
    <submittedName>
        <fullName evidence="2">Ryncolin-1</fullName>
    </submittedName>
</protein>
<evidence type="ECO:0000313" key="3">
    <source>
        <dbReference type="Proteomes" id="UP000324222"/>
    </source>
</evidence>
<dbReference type="InterPro" id="IPR036056">
    <property type="entry name" value="Fibrinogen-like_C"/>
</dbReference>
<dbReference type="GO" id="GO:0005615">
    <property type="term" value="C:extracellular space"/>
    <property type="evidence" value="ECO:0007669"/>
    <property type="project" value="TreeGrafter"/>
</dbReference>
<dbReference type="InterPro" id="IPR014716">
    <property type="entry name" value="Fibrinogen_a/b/g_C_1"/>
</dbReference>
<dbReference type="OrthoDB" id="6145874at2759"/>
<dbReference type="PROSITE" id="PS51406">
    <property type="entry name" value="FIBRINOGEN_C_2"/>
    <property type="match status" value="1"/>
</dbReference>
<name>A0A5B7DCT3_PORTR</name>
<dbReference type="AlphaFoldDB" id="A0A5B7DCT3"/>
<feature type="domain" description="Fibrinogen C-terminal" evidence="1">
    <location>
        <begin position="1"/>
        <end position="75"/>
    </location>
</feature>
<evidence type="ECO:0000259" key="1">
    <source>
        <dbReference type="PROSITE" id="PS51406"/>
    </source>
</evidence>
<gene>
    <name evidence="2" type="primary">FCNV1_1</name>
    <name evidence="2" type="ORF">E2C01_012049</name>
</gene>
<comment type="caution">
    <text evidence="2">The sequence shown here is derived from an EMBL/GenBank/DDBJ whole genome shotgun (WGS) entry which is preliminary data.</text>
</comment>
<evidence type="ECO:0000313" key="2">
    <source>
        <dbReference type="EMBL" id="MPC19140.1"/>
    </source>
</evidence>
<reference evidence="2 3" key="1">
    <citation type="submission" date="2019-05" db="EMBL/GenBank/DDBJ databases">
        <title>Another draft genome of Portunus trituberculatus and its Hox gene families provides insights of decapod evolution.</title>
        <authorList>
            <person name="Jeong J.-H."/>
            <person name="Song I."/>
            <person name="Kim S."/>
            <person name="Choi T."/>
            <person name="Kim D."/>
            <person name="Ryu S."/>
            <person name="Kim W."/>
        </authorList>
    </citation>
    <scope>NUCLEOTIDE SEQUENCE [LARGE SCALE GENOMIC DNA]</scope>
    <source>
        <tissue evidence="2">Muscle</tissue>
    </source>
</reference>
<sequence>MEGGDGGWLVVQRRARVAEQVDFNLGWDEYKKGFGDLETEFWIGNDFLHVLTNQKTYQLRFDFHDYEDGPFYAAYRSVVEEWRMRCGRGGASRACRWVVRAEGRVLGVGDDQLGGVCGAQCCEDSS</sequence>
<organism evidence="2 3">
    <name type="scientific">Portunus trituberculatus</name>
    <name type="common">Swimming crab</name>
    <name type="synonym">Neptunus trituberculatus</name>
    <dbReference type="NCBI Taxonomy" id="210409"/>
    <lineage>
        <taxon>Eukaryota</taxon>
        <taxon>Metazoa</taxon>
        <taxon>Ecdysozoa</taxon>
        <taxon>Arthropoda</taxon>
        <taxon>Crustacea</taxon>
        <taxon>Multicrustacea</taxon>
        <taxon>Malacostraca</taxon>
        <taxon>Eumalacostraca</taxon>
        <taxon>Eucarida</taxon>
        <taxon>Decapoda</taxon>
        <taxon>Pleocyemata</taxon>
        <taxon>Brachyura</taxon>
        <taxon>Eubrachyura</taxon>
        <taxon>Portunoidea</taxon>
        <taxon>Portunidae</taxon>
        <taxon>Portuninae</taxon>
        <taxon>Portunus</taxon>
    </lineage>
</organism>
<dbReference type="InterPro" id="IPR050373">
    <property type="entry name" value="Fibrinogen_C-term_domain"/>
</dbReference>
<dbReference type="EMBL" id="VSRR010000743">
    <property type="protein sequence ID" value="MPC19140.1"/>
    <property type="molecule type" value="Genomic_DNA"/>
</dbReference>
<keyword evidence="3" id="KW-1185">Reference proteome</keyword>
<dbReference type="InterPro" id="IPR002181">
    <property type="entry name" value="Fibrinogen_a/b/g_C_dom"/>
</dbReference>
<dbReference type="Gene3D" id="3.90.215.10">
    <property type="entry name" value="Gamma Fibrinogen, chain A, domain 1"/>
    <property type="match status" value="1"/>
</dbReference>
<proteinExistence type="predicted"/>
<dbReference type="SMART" id="SM00186">
    <property type="entry name" value="FBG"/>
    <property type="match status" value="1"/>
</dbReference>
<dbReference type="Pfam" id="PF00147">
    <property type="entry name" value="Fibrinogen_C"/>
    <property type="match status" value="1"/>
</dbReference>
<dbReference type="Proteomes" id="UP000324222">
    <property type="component" value="Unassembled WGS sequence"/>
</dbReference>
<accession>A0A5B7DCT3</accession>
<dbReference type="SUPFAM" id="SSF56496">
    <property type="entry name" value="Fibrinogen C-terminal domain-like"/>
    <property type="match status" value="1"/>
</dbReference>